<keyword evidence="3" id="KW-1185">Reference proteome</keyword>
<proteinExistence type="predicted"/>
<dbReference type="AlphaFoldDB" id="A0AAV4GDW9"/>
<comment type="caution">
    <text evidence="2">The sequence shown here is derived from an EMBL/GenBank/DDBJ whole genome shotgun (WGS) entry which is preliminary data.</text>
</comment>
<name>A0AAV4GDW9_9GAST</name>
<sequence>MISWEESMPVNPEQTIRQREGQAAGNKPLGSGFDLDSERNDLSPESESWTADWIFYTYENANMGDSDTLVSPACKTVDVGLTRPSRRSPGGGGLHALKTPSARKQSLDTLGLQVDAY</sequence>
<feature type="region of interest" description="Disordered" evidence="1">
    <location>
        <begin position="1"/>
        <end position="44"/>
    </location>
</feature>
<protein>
    <submittedName>
        <fullName evidence="2">Uncharacterized protein</fullName>
    </submittedName>
</protein>
<dbReference type="Proteomes" id="UP000762676">
    <property type="component" value="Unassembled WGS sequence"/>
</dbReference>
<organism evidence="2 3">
    <name type="scientific">Elysia marginata</name>
    <dbReference type="NCBI Taxonomy" id="1093978"/>
    <lineage>
        <taxon>Eukaryota</taxon>
        <taxon>Metazoa</taxon>
        <taxon>Spiralia</taxon>
        <taxon>Lophotrochozoa</taxon>
        <taxon>Mollusca</taxon>
        <taxon>Gastropoda</taxon>
        <taxon>Heterobranchia</taxon>
        <taxon>Euthyneura</taxon>
        <taxon>Panpulmonata</taxon>
        <taxon>Sacoglossa</taxon>
        <taxon>Placobranchoidea</taxon>
        <taxon>Plakobranchidae</taxon>
        <taxon>Elysia</taxon>
    </lineage>
</organism>
<accession>A0AAV4GDW9</accession>
<dbReference type="EMBL" id="BMAT01004923">
    <property type="protein sequence ID" value="GFR83597.1"/>
    <property type="molecule type" value="Genomic_DNA"/>
</dbReference>
<evidence type="ECO:0000256" key="1">
    <source>
        <dbReference type="SAM" id="MobiDB-lite"/>
    </source>
</evidence>
<gene>
    <name evidence="2" type="ORF">ElyMa_002395600</name>
</gene>
<evidence type="ECO:0000313" key="2">
    <source>
        <dbReference type="EMBL" id="GFR83597.1"/>
    </source>
</evidence>
<reference evidence="2 3" key="1">
    <citation type="journal article" date="2021" name="Elife">
        <title>Chloroplast acquisition without the gene transfer in kleptoplastic sea slugs, Plakobranchus ocellatus.</title>
        <authorList>
            <person name="Maeda T."/>
            <person name="Takahashi S."/>
            <person name="Yoshida T."/>
            <person name="Shimamura S."/>
            <person name="Takaki Y."/>
            <person name="Nagai Y."/>
            <person name="Toyoda A."/>
            <person name="Suzuki Y."/>
            <person name="Arimoto A."/>
            <person name="Ishii H."/>
            <person name="Satoh N."/>
            <person name="Nishiyama T."/>
            <person name="Hasebe M."/>
            <person name="Maruyama T."/>
            <person name="Minagawa J."/>
            <person name="Obokata J."/>
            <person name="Shigenobu S."/>
        </authorList>
    </citation>
    <scope>NUCLEOTIDE SEQUENCE [LARGE SCALE GENOMIC DNA]</scope>
</reference>
<feature type="region of interest" description="Disordered" evidence="1">
    <location>
        <begin position="80"/>
        <end position="117"/>
    </location>
</feature>
<evidence type="ECO:0000313" key="3">
    <source>
        <dbReference type="Proteomes" id="UP000762676"/>
    </source>
</evidence>